<gene>
    <name evidence="2" type="ORF">P3G67_20430</name>
</gene>
<name>A0ABT5ZPB0_9ACTN</name>
<comment type="caution">
    <text evidence="2">The sequence shown here is derived from an EMBL/GenBank/DDBJ whole genome shotgun (WGS) entry which is preliminary data.</text>
</comment>
<accession>A0ABT5ZPB0</accession>
<feature type="region of interest" description="Disordered" evidence="1">
    <location>
        <begin position="210"/>
        <end position="262"/>
    </location>
</feature>
<dbReference type="EMBL" id="JARJBC010000013">
    <property type="protein sequence ID" value="MDF3291551.1"/>
    <property type="molecule type" value="Genomic_DNA"/>
</dbReference>
<evidence type="ECO:0000313" key="2">
    <source>
        <dbReference type="EMBL" id="MDF3291551.1"/>
    </source>
</evidence>
<keyword evidence="3" id="KW-1185">Reference proteome</keyword>
<proteinExistence type="predicted"/>
<evidence type="ECO:0000313" key="3">
    <source>
        <dbReference type="Proteomes" id="UP001216579"/>
    </source>
</evidence>
<organism evidence="2 3">
    <name type="scientific">Streptomyces silvisoli</name>
    <dbReference type="NCBI Taxonomy" id="3034235"/>
    <lineage>
        <taxon>Bacteria</taxon>
        <taxon>Bacillati</taxon>
        <taxon>Actinomycetota</taxon>
        <taxon>Actinomycetes</taxon>
        <taxon>Kitasatosporales</taxon>
        <taxon>Streptomycetaceae</taxon>
        <taxon>Streptomyces</taxon>
    </lineage>
</organism>
<dbReference type="Proteomes" id="UP001216579">
    <property type="component" value="Unassembled WGS sequence"/>
</dbReference>
<protein>
    <submittedName>
        <fullName evidence="2">Uncharacterized protein</fullName>
    </submittedName>
</protein>
<reference evidence="2 3" key="1">
    <citation type="submission" date="2023-03" db="EMBL/GenBank/DDBJ databases">
        <title>Draft genome sequence of Streptomyces sp. RB6PN23 isolated from peat swamp forest in Thailand.</title>
        <authorList>
            <person name="Klaysubun C."/>
            <person name="Duangmal K."/>
        </authorList>
    </citation>
    <scope>NUCLEOTIDE SEQUENCE [LARGE SCALE GENOMIC DNA]</scope>
    <source>
        <strain evidence="2 3">RB6PN23</strain>
    </source>
</reference>
<sequence>MLERLRTPSGFRVAPPQIRLPIERVGRTSTTGIPYLAPEVQLFYKAKAKRDKDETDFEAVLPLLDEPQRKWMAEAVKVIAPDHPWRRRLLQSAIQRTFGARRGLGKSRGARRGASGVHPRRTGCHDEALLVQRPDGFRPRVEQNQPAHILRPVRGQHCGRTAGRSHAPAAPMARSVPEVITRGPDVVGEASDGRPLGPTAAGPIPAQIEPQEAKAGSRQACREPGEEPTLMTGDPTTVRQHYQPGRSPVRGRHRARKSGAIQRSERRLQLIDHAPIVVTRATPRAGDPGKPPNRWHLQQVPVHCRQEL</sequence>
<evidence type="ECO:0000256" key="1">
    <source>
        <dbReference type="SAM" id="MobiDB-lite"/>
    </source>
</evidence>